<feature type="domain" description="Glycosyltransferase 2-like" evidence="1">
    <location>
        <begin position="5"/>
        <end position="162"/>
    </location>
</feature>
<dbReference type="InterPro" id="IPR001173">
    <property type="entry name" value="Glyco_trans_2-like"/>
</dbReference>
<dbReference type="SUPFAM" id="SSF53448">
    <property type="entry name" value="Nucleotide-diphospho-sugar transferases"/>
    <property type="match status" value="1"/>
</dbReference>
<dbReference type="CDD" id="cd00761">
    <property type="entry name" value="Glyco_tranf_GTA_type"/>
    <property type="match status" value="1"/>
</dbReference>
<protein>
    <submittedName>
        <fullName evidence="2">Glycosyltransferase family 2 protein</fullName>
        <ecNumber evidence="2">2.4.-.-</ecNumber>
    </submittedName>
</protein>
<dbReference type="PANTHER" id="PTHR22916">
    <property type="entry name" value="GLYCOSYLTRANSFERASE"/>
    <property type="match status" value="1"/>
</dbReference>
<dbReference type="InterPro" id="IPR029044">
    <property type="entry name" value="Nucleotide-diphossugar_trans"/>
</dbReference>
<gene>
    <name evidence="2" type="ORF">SOP96_06245</name>
</gene>
<proteinExistence type="predicted"/>
<dbReference type="EMBL" id="JAYLAA010000021">
    <property type="protein sequence ID" value="MEC3875311.1"/>
    <property type="molecule type" value="Genomic_DNA"/>
</dbReference>
<dbReference type="Gene3D" id="3.90.550.10">
    <property type="entry name" value="Spore Coat Polysaccharide Biosynthesis Protein SpsA, Chain A"/>
    <property type="match status" value="1"/>
</dbReference>
<organism evidence="2 3">
    <name type="scientific">Chryseobacterium salviniae</name>
    <dbReference type="NCBI Taxonomy" id="3101750"/>
    <lineage>
        <taxon>Bacteria</taxon>
        <taxon>Pseudomonadati</taxon>
        <taxon>Bacteroidota</taxon>
        <taxon>Flavobacteriia</taxon>
        <taxon>Flavobacteriales</taxon>
        <taxon>Weeksellaceae</taxon>
        <taxon>Chryseobacterium group</taxon>
        <taxon>Chryseobacterium</taxon>
    </lineage>
</organism>
<dbReference type="RefSeq" id="WP_326320139.1">
    <property type="nucleotide sequence ID" value="NZ_JAYLAA010000021.1"/>
</dbReference>
<reference evidence="2 3" key="1">
    <citation type="submission" date="2024-01" db="EMBL/GenBank/DDBJ databases">
        <title>Chryseobacterium sp. T9W2-O.</title>
        <authorList>
            <person name="Maltman C."/>
        </authorList>
    </citation>
    <scope>NUCLEOTIDE SEQUENCE [LARGE SCALE GENOMIC DNA]</scope>
    <source>
        <strain evidence="2 3">T9W2-O</strain>
    </source>
</reference>
<evidence type="ECO:0000313" key="2">
    <source>
        <dbReference type="EMBL" id="MEC3875311.1"/>
    </source>
</evidence>
<dbReference type="EC" id="2.4.-.-" evidence="2"/>
<dbReference type="Pfam" id="PF00535">
    <property type="entry name" value="Glycos_transf_2"/>
    <property type="match status" value="1"/>
</dbReference>
<keyword evidence="2" id="KW-0328">Glycosyltransferase</keyword>
<dbReference type="Proteomes" id="UP001348397">
    <property type="component" value="Unassembled WGS sequence"/>
</dbReference>
<dbReference type="PANTHER" id="PTHR22916:SF3">
    <property type="entry name" value="UDP-GLCNAC:BETAGAL BETA-1,3-N-ACETYLGLUCOSAMINYLTRANSFERASE-LIKE PROTEIN 1"/>
    <property type="match status" value="1"/>
</dbReference>
<comment type="caution">
    <text evidence="2">The sequence shown here is derived from an EMBL/GenBank/DDBJ whole genome shotgun (WGS) entry which is preliminary data.</text>
</comment>
<evidence type="ECO:0000259" key="1">
    <source>
        <dbReference type="Pfam" id="PF00535"/>
    </source>
</evidence>
<keyword evidence="2" id="KW-0808">Transferase</keyword>
<evidence type="ECO:0000313" key="3">
    <source>
        <dbReference type="Proteomes" id="UP001348397"/>
    </source>
</evidence>
<sequence>MKKISVLIAHYNNGKFFEECYLSLMHQTYSNWEAVIVDDASTDDSIEIIESIIKDDPRFRLYKNTENKGCGFTKGMCVKYAAGEICGFLDPDDALFPEALERSVEKFSDDNIVAAYSKMLLCDENLSPKSVYGHTKQIYNNRYFFNYPIQAAHFFTFRREVYLRTEGINPHLKRAVDQDLYLKVLELGDAVYIDKVLYKYRLHSAGISQASSKQSAKDSFAEVIYETMKRRKIRKIKNHKVPENYTTPEEVYKLINYQNGLLYRLKLKLKLIFHKAHILIFSAFIDFPELQNFSLIIS</sequence>
<keyword evidence="3" id="KW-1185">Reference proteome</keyword>
<dbReference type="GO" id="GO:0016757">
    <property type="term" value="F:glycosyltransferase activity"/>
    <property type="evidence" value="ECO:0007669"/>
    <property type="project" value="UniProtKB-KW"/>
</dbReference>
<name>A0ABU6HQH9_9FLAO</name>
<accession>A0ABU6HQH9</accession>